<accession>A0A0E9Q3J2</accession>
<dbReference type="EMBL" id="GBXM01097677">
    <property type="protein sequence ID" value="JAH10900.1"/>
    <property type="molecule type" value="Transcribed_RNA"/>
</dbReference>
<dbReference type="EMBL" id="GBXM01071647">
    <property type="protein sequence ID" value="JAH36930.1"/>
    <property type="molecule type" value="Transcribed_RNA"/>
</dbReference>
<organism evidence="1">
    <name type="scientific">Anguilla anguilla</name>
    <name type="common">European freshwater eel</name>
    <name type="synonym">Muraena anguilla</name>
    <dbReference type="NCBI Taxonomy" id="7936"/>
    <lineage>
        <taxon>Eukaryota</taxon>
        <taxon>Metazoa</taxon>
        <taxon>Chordata</taxon>
        <taxon>Craniata</taxon>
        <taxon>Vertebrata</taxon>
        <taxon>Euteleostomi</taxon>
        <taxon>Actinopterygii</taxon>
        <taxon>Neopterygii</taxon>
        <taxon>Teleostei</taxon>
        <taxon>Anguilliformes</taxon>
        <taxon>Anguillidae</taxon>
        <taxon>Anguilla</taxon>
    </lineage>
</organism>
<evidence type="ECO:0000313" key="1">
    <source>
        <dbReference type="EMBL" id="JAH10900.1"/>
    </source>
</evidence>
<sequence length="26" mass="2847">MVYSLLDCLSSKNAYNVSTGVCIRPL</sequence>
<protein>
    <submittedName>
        <fullName evidence="1">Uncharacterized protein</fullName>
    </submittedName>
</protein>
<dbReference type="AlphaFoldDB" id="A0A0E9Q3J2"/>
<reference evidence="1" key="1">
    <citation type="submission" date="2014-11" db="EMBL/GenBank/DDBJ databases">
        <authorList>
            <person name="Amaro Gonzalez C."/>
        </authorList>
    </citation>
    <scope>NUCLEOTIDE SEQUENCE</scope>
</reference>
<name>A0A0E9Q3J2_ANGAN</name>
<proteinExistence type="predicted"/>
<reference evidence="1" key="2">
    <citation type="journal article" date="2015" name="Fish Shellfish Immunol.">
        <title>Early steps in the European eel (Anguilla anguilla)-Vibrio vulnificus interaction in the gills: Role of the RtxA13 toxin.</title>
        <authorList>
            <person name="Callol A."/>
            <person name="Pajuelo D."/>
            <person name="Ebbesson L."/>
            <person name="Teles M."/>
            <person name="MacKenzie S."/>
            <person name="Amaro C."/>
        </authorList>
    </citation>
    <scope>NUCLEOTIDE SEQUENCE</scope>
</reference>